<dbReference type="OrthoDB" id="10373132at2759"/>
<name>A0A1Y2BWB1_9FUNG</name>
<dbReference type="Proteomes" id="UP000193642">
    <property type="component" value="Unassembled WGS sequence"/>
</dbReference>
<accession>A0A1Y2BWB1</accession>
<protein>
    <submittedName>
        <fullName evidence="2">Uncharacterized protein</fullName>
    </submittedName>
</protein>
<gene>
    <name evidence="2" type="ORF">BCR33DRAFT_416709</name>
</gene>
<reference evidence="2 3" key="1">
    <citation type="submission" date="2016-07" db="EMBL/GenBank/DDBJ databases">
        <title>Pervasive Adenine N6-methylation of Active Genes in Fungi.</title>
        <authorList>
            <consortium name="DOE Joint Genome Institute"/>
            <person name="Mondo S.J."/>
            <person name="Dannebaum R.O."/>
            <person name="Kuo R.C."/>
            <person name="Labutti K."/>
            <person name="Haridas S."/>
            <person name="Kuo A."/>
            <person name="Salamov A."/>
            <person name="Ahrendt S.R."/>
            <person name="Lipzen A."/>
            <person name="Sullivan W."/>
            <person name="Andreopoulos W.B."/>
            <person name="Clum A."/>
            <person name="Lindquist E."/>
            <person name="Daum C."/>
            <person name="Ramamoorthy G.K."/>
            <person name="Gryganskyi A."/>
            <person name="Culley D."/>
            <person name="Magnuson J.K."/>
            <person name="James T.Y."/>
            <person name="O'Malley M.A."/>
            <person name="Stajich J.E."/>
            <person name="Spatafora J.W."/>
            <person name="Visel A."/>
            <person name="Grigoriev I.V."/>
        </authorList>
    </citation>
    <scope>NUCLEOTIDE SEQUENCE [LARGE SCALE GENOMIC DNA]</scope>
    <source>
        <strain evidence="2 3">JEL800</strain>
    </source>
</reference>
<feature type="coiled-coil region" evidence="1">
    <location>
        <begin position="171"/>
        <end position="244"/>
    </location>
</feature>
<organism evidence="2 3">
    <name type="scientific">Rhizoclosmatium globosum</name>
    <dbReference type="NCBI Taxonomy" id="329046"/>
    <lineage>
        <taxon>Eukaryota</taxon>
        <taxon>Fungi</taxon>
        <taxon>Fungi incertae sedis</taxon>
        <taxon>Chytridiomycota</taxon>
        <taxon>Chytridiomycota incertae sedis</taxon>
        <taxon>Chytridiomycetes</taxon>
        <taxon>Chytridiales</taxon>
        <taxon>Chytriomycetaceae</taxon>
        <taxon>Rhizoclosmatium</taxon>
    </lineage>
</organism>
<comment type="caution">
    <text evidence="2">The sequence shown here is derived from an EMBL/GenBank/DDBJ whole genome shotgun (WGS) entry which is preliminary data.</text>
</comment>
<keyword evidence="3" id="KW-1185">Reference proteome</keyword>
<evidence type="ECO:0000256" key="1">
    <source>
        <dbReference type="SAM" id="Coils"/>
    </source>
</evidence>
<evidence type="ECO:0000313" key="3">
    <source>
        <dbReference type="Proteomes" id="UP000193642"/>
    </source>
</evidence>
<sequence length="440" mass="50792">MLQQIRFEKEKKEWINDQNVTASLNEKALEEEAQILQERIKNLESELHLSRLEAAERLDEAVGDLNTYKADCLETYLFREQARRMAAKIERHRHEQVVKSLHMELHFCRLEWRDQLSKATCDMNTFKADCLETYLYREKASREVTRKFKYNATALMLAQKRTECSRQEVSNGGLSLHIEKLEAKLQEQQNEQAILLQEAESQILKIKSSSKSSAIALEESNETITRFEAQLVKVRNANEELLIDESDVPKRHSRLSFKSMVDVVTTYSIDEYPDRKVSARPLVLSQAQWYCMLAEKRQMGVIIPCSPSHLYIDAFETENFGKCPMSKSQMQEMLRNLRGMCKQDSLESGACKYLEDMDTWVSTHCKNTTDFDFLAYESSMDDVEQSIARAHPTENSSIDNDDKTRTVEILLPVESSNLGSKSCSISIFDDPMDTLQRGCQ</sequence>
<feature type="coiled-coil region" evidence="1">
    <location>
        <begin position="19"/>
        <end position="53"/>
    </location>
</feature>
<evidence type="ECO:0000313" key="2">
    <source>
        <dbReference type="EMBL" id="ORY39041.1"/>
    </source>
</evidence>
<dbReference type="AlphaFoldDB" id="A0A1Y2BWB1"/>
<keyword evidence="1" id="KW-0175">Coiled coil</keyword>
<dbReference type="EMBL" id="MCGO01000041">
    <property type="protein sequence ID" value="ORY39041.1"/>
    <property type="molecule type" value="Genomic_DNA"/>
</dbReference>
<proteinExistence type="predicted"/>